<dbReference type="InterPro" id="IPR057326">
    <property type="entry name" value="KR_dom"/>
</dbReference>
<dbReference type="SMART" id="SM00822">
    <property type="entry name" value="PKS_KR"/>
    <property type="match status" value="1"/>
</dbReference>
<comment type="similarity">
    <text evidence="1">Belongs to the short-chain dehydrogenases/reductases (SDR) family.</text>
</comment>
<feature type="domain" description="Ketoreductase" evidence="3">
    <location>
        <begin position="5"/>
        <end position="214"/>
    </location>
</feature>
<evidence type="ECO:0000259" key="3">
    <source>
        <dbReference type="SMART" id="SM00822"/>
    </source>
</evidence>
<organism evidence="4 5">
    <name type="scientific">Candidatus Wallbacteria bacterium HGW-Wallbacteria-1</name>
    <dbReference type="NCBI Taxonomy" id="2013854"/>
    <lineage>
        <taxon>Bacteria</taxon>
        <taxon>Candidatus Walliibacteriota</taxon>
    </lineage>
</organism>
<dbReference type="PRINTS" id="PR00080">
    <property type="entry name" value="SDRFAMILY"/>
</dbReference>
<evidence type="ECO:0000313" key="5">
    <source>
        <dbReference type="Proteomes" id="UP000233256"/>
    </source>
</evidence>
<evidence type="ECO:0000256" key="2">
    <source>
        <dbReference type="ARBA" id="ARBA00023002"/>
    </source>
</evidence>
<evidence type="ECO:0000313" key="4">
    <source>
        <dbReference type="EMBL" id="PKK90312.1"/>
    </source>
</evidence>
<dbReference type="FunFam" id="3.40.50.720:FF:000173">
    <property type="entry name" value="3-oxoacyl-[acyl-carrier protein] reductase"/>
    <property type="match status" value="1"/>
</dbReference>
<dbReference type="InterPro" id="IPR002347">
    <property type="entry name" value="SDR_fam"/>
</dbReference>
<protein>
    <submittedName>
        <fullName evidence="4">3-oxoacyl-ACP reductase</fullName>
        <ecNumber evidence="4">1.1.1.100</ecNumber>
    </submittedName>
</protein>
<proteinExistence type="inferred from homology"/>
<dbReference type="InterPro" id="IPR036291">
    <property type="entry name" value="NAD(P)-bd_dom_sf"/>
</dbReference>
<reference evidence="4 5" key="1">
    <citation type="journal article" date="2017" name="ISME J.">
        <title>Potential for microbial H2 and metal transformations associated with novel bacteria and archaea in deep terrestrial subsurface sediments.</title>
        <authorList>
            <person name="Hernsdorf A.W."/>
            <person name="Amano Y."/>
            <person name="Miyakawa K."/>
            <person name="Ise K."/>
            <person name="Suzuki Y."/>
            <person name="Anantharaman K."/>
            <person name="Probst A."/>
            <person name="Burstein D."/>
            <person name="Thomas B.C."/>
            <person name="Banfield J.F."/>
        </authorList>
    </citation>
    <scope>NUCLEOTIDE SEQUENCE [LARGE SCALE GENOMIC DNA]</scope>
    <source>
        <strain evidence="4">HGW-Wallbacteria-1</strain>
    </source>
</reference>
<dbReference type="PRINTS" id="PR00081">
    <property type="entry name" value="GDHRDH"/>
</dbReference>
<dbReference type="EC" id="1.1.1.100" evidence="4"/>
<dbReference type="PANTHER" id="PTHR42760:SF133">
    <property type="entry name" value="3-OXOACYL-[ACYL-CARRIER-PROTEIN] REDUCTASE"/>
    <property type="match status" value="1"/>
</dbReference>
<dbReference type="AlphaFoldDB" id="A0A2N1PPV0"/>
<evidence type="ECO:0000256" key="1">
    <source>
        <dbReference type="ARBA" id="ARBA00006484"/>
    </source>
</evidence>
<dbReference type="SUPFAM" id="SSF51735">
    <property type="entry name" value="NAD(P)-binding Rossmann-fold domains"/>
    <property type="match status" value="1"/>
</dbReference>
<dbReference type="PROSITE" id="PS00061">
    <property type="entry name" value="ADH_SHORT"/>
    <property type="match status" value="1"/>
</dbReference>
<dbReference type="GO" id="GO:0004316">
    <property type="term" value="F:3-oxoacyl-[acyl-carrier-protein] reductase (NADPH) activity"/>
    <property type="evidence" value="ECO:0007669"/>
    <property type="project" value="UniProtKB-EC"/>
</dbReference>
<dbReference type="Proteomes" id="UP000233256">
    <property type="component" value="Unassembled WGS sequence"/>
</dbReference>
<comment type="caution">
    <text evidence="4">The sequence shown here is derived from an EMBL/GenBank/DDBJ whole genome shotgun (WGS) entry which is preliminary data.</text>
</comment>
<dbReference type="Gene3D" id="3.40.50.720">
    <property type="entry name" value="NAD(P)-binding Rossmann-like Domain"/>
    <property type="match status" value="1"/>
</dbReference>
<sequence length="254" mass="27733">MLSGKTILITGGSGDLGQAICHELLMRGARVIATYNRHSITTIVPAQPWTVKPVELMENSDSRFLCFQLDVTNTQSCEKAAEVLNDMKLIPQVLIYNSGITRDRPVMAMEDSDWQEVMNTNLFGAVNIARTIARFMTLKRGGKIFLVSSAAGQRGGRGQSNYAASKAGLEALGRSLAAELARKEILVNMIAPGPLESRMTSKLMENAGREVLDRILLGRLGKPAEIARFTAHMCSDDITYITGQTFHVDGGFKL</sequence>
<keyword evidence="2 4" id="KW-0560">Oxidoreductase</keyword>
<dbReference type="InterPro" id="IPR020904">
    <property type="entry name" value="Sc_DH/Rdtase_CS"/>
</dbReference>
<name>A0A2N1PPV0_9BACT</name>
<gene>
    <name evidence="4" type="primary">fabG</name>
    <name evidence="4" type="ORF">CVV64_10115</name>
</gene>
<dbReference type="PANTHER" id="PTHR42760">
    <property type="entry name" value="SHORT-CHAIN DEHYDROGENASES/REDUCTASES FAMILY MEMBER"/>
    <property type="match status" value="1"/>
</dbReference>
<accession>A0A2N1PPV0</accession>
<dbReference type="EMBL" id="PGXC01000006">
    <property type="protein sequence ID" value="PKK90312.1"/>
    <property type="molecule type" value="Genomic_DNA"/>
</dbReference>
<dbReference type="Pfam" id="PF13561">
    <property type="entry name" value="adh_short_C2"/>
    <property type="match status" value="1"/>
</dbReference>